<evidence type="ECO:0000256" key="22">
    <source>
        <dbReference type="ARBA" id="ARBA00059245"/>
    </source>
</evidence>
<dbReference type="Pfam" id="PF02434">
    <property type="entry name" value="Fringe"/>
    <property type="match status" value="1"/>
</dbReference>
<evidence type="ECO:0000256" key="11">
    <source>
        <dbReference type="ARBA" id="ARBA00022741"/>
    </source>
</evidence>
<keyword evidence="10" id="KW-0479">Metal-binding</keyword>
<keyword evidence="9" id="KW-0812">Transmembrane</keyword>
<keyword evidence="8" id="KW-0808">Transferase</keyword>
<keyword evidence="24" id="KW-0732">Signal</keyword>
<accession>A0A8J5D070</accession>
<comment type="subunit">
    <text evidence="5">Homodimer; disulfide-linked.</text>
</comment>
<evidence type="ECO:0000256" key="21">
    <source>
        <dbReference type="ARBA" id="ARBA00043065"/>
    </source>
</evidence>
<dbReference type="AlphaFoldDB" id="A0A8J5D070"/>
<evidence type="ECO:0000256" key="17">
    <source>
        <dbReference type="ARBA" id="ARBA00023211"/>
    </source>
</evidence>
<dbReference type="Proteomes" id="UP000770661">
    <property type="component" value="Unassembled WGS sequence"/>
</dbReference>
<comment type="function">
    <text evidence="22">Glycosyltransferase that generates the core 1 O-glycan Gal-beta1-3GalNAc-alpha1-Ser/Thr (T antigen), which is a precursor for many extended O-glycans in glycoproteins.</text>
</comment>
<gene>
    <name evidence="26" type="primary">C1GalTA_2</name>
    <name evidence="26" type="ORF">GWK47_033765</name>
</gene>
<evidence type="ECO:0000256" key="20">
    <source>
        <dbReference type="ARBA" id="ARBA00042009"/>
    </source>
</evidence>
<keyword evidence="13" id="KW-1133">Transmembrane helix</keyword>
<evidence type="ECO:0000256" key="4">
    <source>
        <dbReference type="ARBA" id="ARBA00006462"/>
    </source>
</evidence>
<feature type="chain" id="PRO_5035164001" description="Glycoprotein-N-acetylgalactosamine 3-beta-galactosyltransferase 1" evidence="24">
    <location>
        <begin position="23"/>
        <end position="360"/>
    </location>
</feature>
<dbReference type="PANTHER" id="PTHR23033">
    <property type="entry name" value="BETA1,3-GALACTOSYLTRANSFERASE"/>
    <property type="match status" value="1"/>
</dbReference>
<comment type="pathway">
    <text evidence="3">Protein modification; protein glycosylation.</text>
</comment>
<evidence type="ECO:0000256" key="10">
    <source>
        <dbReference type="ARBA" id="ARBA00022723"/>
    </source>
</evidence>
<dbReference type="Gene3D" id="3.90.550.50">
    <property type="match status" value="1"/>
</dbReference>
<evidence type="ECO:0000256" key="9">
    <source>
        <dbReference type="ARBA" id="ARBA00022692"/>
    </source>
</evidence>
<comment type="similarity">
    <text evidence="4">Belongs to the glycosyltransferase 31 family. Beta3-Gal-T subfamily.</text>
</comment>
<evidence type="ECO:0000256" key="6">
    <source>
        <dbReference type="ARBA" id="ARBA00012557"/>
    </source>
</evidence>
<evidence type="ECO:0000256" key="8">
    <source>
        <dbReference type="ARBA" id="ARBA00022679"/>
    </source>
</evidence>
<evidence type="ECO:0000256" key="2">
    <source>
        <dbReference type="ARBA" id="ARBA00004606"/>
    </source>
</evidence>
<evidence type="ECO:0000256" key="5">
    <source>
        <dbReference type="ARBA" id="ARBA00011748"/>
    </source>
</evidence>
<dbReference type="UniPathway" id="UPA00378"/>
<evidence type="ECO:0000256" key="7">
    <source>
        <dbReference type="ARBA" id="ARBA00022676"/>
    </source>
</evidence>
<dbReference type="OrthoDB" id="414175at2759"/>
<evidence type="ECO:0000256" key="16">
    <source>
        <dbReference type="ARBA" id="ARBA00023180"/>
    </source>
</evidence>
<reference evidence="26" key="1">
    <citation type="submission" date="2020-07" db="EMBL/GenBank/DDBJ databases">
        <title>The High-quality genome of the commercially important snow crab, Chionoecetes opilio.</title>
        <authorList>
            <person name="Jeong J.-H."/>
            <person name="Ryu S."/>
        </authorList>
    </citation>
    <scope>NUCLEOTIDE SEQUENCE</scope>
    <source>
        <strain evidence="26">MADBK_172401_WGS</strain>
        <tissue evidence="26">Digestive gland</tissue>
    </source>
</reference>
<evidence type="ECO:0000256" key="12">
    <source>
        <dbReference type="ARBA" id="ARBA00022968"/>
    </source>
</evidence>
<dbReference type="EMBL" id="JACEEZ010002922">
    <property type="protein sequence ID" value="KAG0727849.1"/>
    <property type="molecule type" value="Genomic_DNA"/>
</dbReference>
<proteinExistence type="inferred from homology"/>
<evidence type="ECO:0000259" key="25">
    <source>
        <dbReference type="Pfam" id="PF02434"/>
    </source>
</evidence>
<evidence type="ECO:0000256" key="1">
    <source>
        <dbReference type="ARBA" id="ARBA00001936"/>
    </source>
</evidence>
<evidence type="ECO:0000256" key="14">
    <source>
        <dbReference type="ARBA" id="ARBA00023136"/>
    </source>
</evidence>
<dbReference type="FunFam" id="3.90.550.50:FF:000017">
    <property type="entry name" value="Glycoprotein-N-acetylgalactosamine 3-beta-galactosyltransferase 1"/>
    <property type="match status" value="1"/>
</dbReference>
<keyword evidence="17" id="KW-0464">Manganese</keyword>
<evidence type="ECO:0000256" key="13">
    <source>
        <dbReference type="ARBA" id="ARBA00022989"/>
    </source>
</evidence>
<dbReference type="GO" id="GO:0016020">
    <property type="term" value="C:membrane"/>
    <property type="evidence" value="ECO:0007669"/>
    <property type="project" value="UniProtKB-SubCell"/>
</dbReference>
<name>A0A8J5D070_CHIOP</name>
<evidence type="ECO:0000256" key="18">
    <source>
        <dbReference type="ARBA" id="ARBA00040898"/>
    </source>
</evidence>
<evidence type="ECO:0000256" key="23">
    <source>
        <dbReference type="SAM" id="MobiDB-lite"/>
    </source>
</evidence>
<organism evidence="26 27">
    <name type="scientific">Chionoecetes opilio</name>
    <name type="common">Atlantic snow crab</name>
    <name type="synonym">Cancer opilio</name>
    <dbReference type="NCBI Taxonomy" id="41210"/>
    <lineage>
        <taxon>Eukaryota</taxon>
        <taxon>Metazoa</taxon>
        <taxon>Ecdysozoa</taxon>
        <taxon>Arthropoda</taxon>
        <taxon>Crustacea</taxon>
        <taxon>Multicrustacea</taxon>
        <taxon>Malacostraca</taxon>
        <taxon>Eumalacostraca</taxon>
        <taxon>Eucarida</taxon>
        <taxon>Decapoda</taxon>
        <taxon>Pleocyemata</taxon>
        <taxon>Brachyura</taxon>
        <taxon>Eubrachyura</taxon>
        <taxon>Majoidea</taxon>
        <taxon>Majidae</taxon>
        <taxon>Chionoecetes</taxon>
    </lineage>
</organism>
<keyword evidence="14" id="KW-0472">Membrane</keyword>
<evidence type="ECO:0000256" key="15">
    <source>
        <dbReference type="ARBA" id="ARBA00023157"/>
    </source>
</evidence>
<evidence type="ECO:0000313" key="26">
    <source>
        <dbReference type="EMBL" id="KAG0727849.1"/>
    </source>
</evidence>
<dbReference type="InterPro" id="IPR026050">
    <property type="entry name" value="C1GALT1/C1GALT1_chp1"/>
</dbReference>
<dbReference type="InterPro" id="IPR003378">
    <property type="entry name" value="Fringe-like_glycosylTrfase"/>
</dbReference>
<protein>
    <recommendedName>
        <fullName evidence="18">Glycoprotein-N-acetylgalactosamine 3-beta-galactosyltransferase 1</fullName>
        <ecNumber evidence="6">2.4.1.122</ecNumber>
    </recommendedName>
    <alternativeName>
        <fullName evidence="20">Core 1 O-glycan T-synthase</fullName>
    </alternativeName>
    <alternativeName>
        <fullName evidence="21">Core 1 UDP-galactose:N-acetylgalactosamine-alpha-R beta 1,3-galactosyltransferase 1</fullName>
    </alternativeName>
    <alternativeName>
        <fullName evidence="19">Core 1 beta1,3-galactosyltransferase 1</fullName>
    </alternativeName>
</protein>
<evidence type="ECO:0000256" key="19">
    <source>
        <dbReference type="ARBA" id="ARBA00041226"/>
    </source>
</evidence>
<keyword evidence="15" id="KW-1015">Disulfide bond</keyword>
<comment type="subcellular location">
    <subcellularLocation>
        <location evidence="2">Membrane</location>
        <topology evidence="2">Single-pass type II membrane protein</topology>
    </subcellularLocation>
</comment>
<feature type="signal peptide" evidence="24">
    <location>
        <begin position="1"/>
        <end position="22"/>
    </location>
</feature>
<sequence length="360" mass="41495">MMAASMMLGGIISFIIFTPPAAKHYRNFREPVRHEDIEEDKEDIPDTPLSSHDPHELHHLGEGVEAARLFEKVRVVCWVMTRPETHEKKAIHVKATWGKRCNKLIFMSSKNDSLLGAIDLGVGDGRDHLWAKTKAAFKYLYDHHFGEYDWFFKADDDTYVVMENMRYMLNSYDPHYPIYFGSRFNKFTKQGYMSGGGGYVLSREALRMFVVESLPNKNKCKQHYSGAEDPERGKCLDNVGVMAGDSRDSLARGRFFPFTPSTHLMGGVPQWYNDYVYYKPDTGLECCSDTAVTFHYVDTSKMYMLEYLLYHLRPYGITHHDPFPAPLPPDTKSIPKQVRERRVLEKMNATKTALKTQKTT</sequence>
<keyword evidence="16" id="KW-0325">Glycoprotein</keyword>
<dbReference type="GO" id="GO:0030145">
    <property type="term" value="F:manganese ion binding"/>
    <property type="evidence" value="ECO:0007669"/>
    <property type="project" value="UniProtKB-ARBA"/>
</dbReference>
<keyword evidence="12" id="KW-0735">Signal-anchor</keyword>
<dbReference type="GO" id="GO:0000166">
    <property type="term" value="F:nucleotide binding"/>
    <property type="evidence" value="ECO:0007669"/>
    <property type="project" value="UniProtKB-KW"/>
</dbReference>
<comment type="caution">
    <text evidence="26">The sequence shown here is derived from an EMBL/GenBank/DDBJ whole genome shotgun (WGS) entry which is preliminary data.</text>
</comment>
<dbReference type="PANTHER" id="PTHR23033:SF14">
    <property type="entry name" value="GLYCOPROTEIN-N-ACETYLGALACTOSAMINE 3-BETA-GALACTOSYLTRANSFERASE 1-RELATED"/>
    <property type="match status" value="1"/>
</dbReference>
<dbReference type="GO" id="GO:0016263">
    <property type="term" value="F:glycoprotein-N-acetylgalactosamine 3-beta-galactosyltransferase activity"/>
    <property type="evidence" value="ECO:0007669"/>
    <property type="project" value="UniProtKB-EC"/>
</dbReference>
<evidence type="ECO:0000256" key="3">
    <source>
        <dbReference type="ARBA" id="ARBA00004922"/>
    </source>
</evidence>
<keyword evidence="27" id="KW-1185">Reference proteome</keyword>
<feature type="region of interest" description="Disordered" evidence="23">
    <location>
        <begin position="34"/>
        <end position="54"/>
    </location>
</feature>
<feature type="domain" description="Fringe-like glycosyltransferase" evidence="25">
    <location>
        <begin position="79"/>
        <end position="212"/>
    </location>
</feature>
<keyword evidence="11" id="KW-0547">Nucleotide-binding</keyword>
<evidence type="ECO:0000256" key="24">
    <source>
        <dbReference type="SAM" id="SignalP"/>
    </source>
</evidence>
<dbReference type="EC" id="2.4.1.122" evidence="6"/>
<keyword evidence="7" id="KW-0328">Glycosyltransferase</keyword>
<evidence type="ECO:0000313" key="27">
    <source>
        <dbReference type="Proteomes" id="UP000770661"/>
    </source>
</evidence>
<comment type="cofactor">
    <cofactor evidence="1">
        <name>Mn(2+)</name>
        <dbReference type="ChEBI" id="CHEBI:29035"/>
    </cofactor>
</comment>